<dbReference type="RefSeq" id="WP_305028828.1">
    <property type="nucleotide sequence ID" value="NZ_JAUQTA010000002.1"/>
</dbReference>
<dbReference type="Pfam" id="PF06993">
    <property type="entry name" value="DUF1304"/>
    <property type="match status" value="1"/>
</dbReference>
<keyword evidence="1" id="KW-1133">Transmembrane helix</keyword>
<keyword evidence="1" id="KW-0812">Transmembrane</keyword>
<proteinExistence type="predicted"/>
<evidence type="ECO:0000313" key="3">
    <source>
        <dbReference type="Proteomes" id="UP001233314"/>
    </source>
</evidence>
<dbReference type="PANTHER" id="PTHR38446">
    <property type="entry name" value="BLL0914 PROTEIN"/>
    <property type="match status" value="1"/>
</dbReference>
<evidence type="ECO:0000256" key="1">
    <source>
        <dbReference type="SAM" id="Phobius"/>
    </source>
</evidence>
<name>A0ABT9B774_9ACTN</name>
<reference evidence="2 3" key="1">
    <citation type="submission" date="2023-07" db="EMBL/GenBank/DDBJ databases">
        <title>Nocardioides sp. nov WY-20 isolated from soil.</title>
        <authorList>
            <person name="Liu B."/>
            <person name="Wan Y."/>
        </authorList>
    </citation>
    <scope>NUCLEOTIDE SEQUENCE [LARGE SCALE GENOMIC DNA]</scope>
    <source>
        <strain evidence="2 3">WY-20</strain>
    </source>
</reference>
<feature type="transmembrane region" description="Helical" evidence="1">
    <location>
        <begin position="55"/>
        <end position="74"/>
    </location>
</feature>
<dbReference type="EMBL" id="JAUQTA010000002">
    <property type="protein sequence ID" value="MDO7869432.1"/>
    <property type="molecule type" value="Genomic_DNA"/>
</dbReference>
<evidence type="ECO:0000313" key="2">
    <source>
        <dbReference type="EMBL" id="MDO7869432.1"/>
    </source>
</evidence>
<dbReference type="PANTHER" id="PTHR38446:SF1">
    <property type="entry name" value="BLL0914 PROTEIN"/>
    <property type="match status" value="1"/>
</dbReference>
<feature type="transmembrane region" description="Helical" evidence="1">
    <location>
        <begin position="81"/>
        <end position="98"/>
    </location>
</feature>
<dbReference type="Proteomes" id="UP001233314">
    <property type="component" value="Unassembled WGS sequence"/>
</dbReference>
<gene>
    <name evidence="2" type="ORF">Q5722_13755</name>
</gene>
<dbReference type="InterPro" id="IPR009732">
    <property type="entry name" value="DUF1304"/>
</dbReference>
<keyword evidence="3" id="KW-1185">Reference proteome</keyword>
<feature type="transmembrane region" description="Helical" evidence="1">
    <location>
        <begin position="104"/>
        <end position="124"/>
    </location>
</feature>
<accession>A0ABT9B774</accession>
<sequence>MLTAAAVFAALAGLLHVYIWAMESLVFTSRGRKVFGLSAEQAADERVRELFYNQGFYNLFLAVGALVGVVLVLTDCAGGRALVWFTTGSMLGAALVLVTHNPKMLRGGVVQGTLPLLALAGLAVDALTR</sequence>
<keyword evidence="1" id="KW-0472">Membrane</keyword>
<protein>
    <submittedName>
        <fullName evidence="2">DUF1304 domain-containing protein</fullName>
    </submittedName>
</protein>
<comment type="caution">
    <text evidence="2">The sequence shown here is derived from an EMBL/GenBank/DDBJ whole genome shotgun (WGS) entry which is preliminary data.</text>
</comment>
<organism evidence="2 3">
    <name type="scientific">Nocardioides jiangxiensis</name>
    <dbReference type="NCBI Taxonomy" id="3064524"/>
    <lineage>
        <taxon>Bacteria</taxon>
        <taxon>Bacillati</taxon>
        <taxon>Actinomycetota</taxon>
        <taxon>Actinomycetes</taxon>
        <taxon>Propionibacteriales</taxon>
        <taxon>Nocardioidaceae</taxon>
        <taxon>Nocardioides</taxon>
    </lineage>
</organism>